<name>A0A4R8RTK1_9MYCO</name>
<dbReference type="Proteomes" id="UP000295117">
    <property type="component" value="Unassembled WGS sequence"/>
</dbReference>
<gene>
    <name evidence="1" type="ORF">DE4585_04753</name>
</gene>
<sequence>MDAKISDWLDDHRDYGNAVPAGVAQDFCEVRSHEACAAGHDVCSGIFRLRVCSHLLHPGFRIHDGCVNGFAAGHPLDDCAGMACAIHHPSGHHMLDWPQRWRSNGVLDRICGHGQAHPDPDQFALWVARGWERFAAHACDGCCAYEGYAQANHGRAIDIESELSLLKTVREVIASRGAPDLGPNARWKQHCAVNSDACRISAATTDSMLEQRSSAANVAAATQPDDSLIGPTSRIESAKLPGHSYLKLWRLCGPPC</sequence>
<evidence type="ECO:0000313" key="1">
    <source>
        <dbReference type="EMBL" id="TDZ77359.1"/>
    </source>
</evidence>
<reference evidence="1 2" key="1">
    <citation type="journal article" date="2019" name="Sci. Rep.">
        <title>Extended insight into the Mycobacterium chelonae-abscessus complex through whole genome sequencing of Mycobacterium salmoniphilum outbreak and Mycobacterium salmoniphilum-like strains.</title>
        <authorList>
            <person name="Behra P.R.K."/>
            <person name="Das S."/>
            <person name="Pettersson B.M.F."/>
            <person name="Shirreff L."/>
            <person name="DuCote T."/>
            <person name="Jacobsson K.G."/>
            <person name="Ennis D.G."/>
            <person name="Kirsebom L.A."/>
        </authorList>
    </citation>
    <scope>NUCLEOTIDE SEQUENCE [LARGE SCALE GENOMIC DNA]</scope>
    <source>
        <strain evidence="1 2">DE 4585</strain>
    </source>
</reference>
<comment type="caution">
    <text evidence="1">The sequence shown here is derived from an EMBL/GenBank/DDBJ whole genome shotgun (WGS) entry which is preliminary data.</text>
</comment>
<dbReference type="AlphaFoldDB" id="A0A4R8RTK1"/>
<proteinExistence type="predicted"/>
<dbReference type="EMBL" id="PECH01000010">
    <property type="protein sequence ID" value="TDZ77359.1"/>
    <property type="molecule type" value="Genomic_DNA"/>
</dbReference>
<evidence type="ECO:0000313" key="2">
    <source>
        <dbReference type="Proteomes" id="UP000295117"/>
    </source>
</evidence>
<organism evidence="1 2">
    <name type="scientific">Mycobacteroides salmoniphilum</name>
    <dbReference type="NCBI Taxonomy" id="404941"/>
    <lineage>
        <taxon>Bacteria</taxon>
        <taxon>Bacillati</taxon>
        <taxon>Actinomycetota</taxon>
        <taxon>Actinomycetes</taxon>
        <taxon>Mycobacteriales</taxon>
        <taxon>Mycobacteriaceae</taxon>
        <taxon>Mycobacteroides</taxon>
    </lineage>
</organism>
<protein>
    <submittedName>
        <fullName evidence="1">Uncharacterized protein</fullName>
    </submittedName>
</protein>
<accession>A0A4R8RTK1</accession>